<dbReference type="SUPFAM" id="SSF49373">
    <property type="entry name" value="Invasin/intimin cell-adhesion fragments"/>
    <property type="match status" value="2"/>
</dbReference>
<dbReference type="InterPro" id="IPR030395">
    <property type="entry name" value="GP_PDE_dom"/>
</dbReference>
<evidence type="ECO:0000313" key="5">
    <source>
        <dbReference type="Proteomes" id="UP000095598"/>
    </source>
</evidence>
<evidence type="ECO:0000313" key="4">
    <source>
        <dbReference type="Proteomes" id="UP000095553"/>
    </source>
</evidence>
<evidence type="ECO:0000313" key="3">
    <source>
        <dbReference type="EMBL" id="CUM88940.1"/>
    </source>
</evidence>
<sequence>MKNVKKMIQAGLKKFTVITILGVFLMTSLIPVSAATKVSKIKWSAYRKTMYVGNAQRFAVKITPAKASKAKLGWKTSNKKIAKVSAKGVVTPVKAGKATITCYVKSQKSKKVTCKVTVKKQKVTAITFAKASVAVQKGKKVSNPAIVTPTYAANKKVTYKSSSTSVATVSTSGVVTGKKVGTATITATAADGSKKKNSYKVTVVAPITKNSAKFIAHRGLSVEAPENTIKAYELAGGAGFWGAETDVRMTKDKKFILQHDLTFKRLCGVDKKPEDMTLSEIQKLTIKSGNNISKYKNVKSATTVATLEDYLTTCKKYNMVPVIEIKMEFVEYGNETTNDSRMQAVTKNNMEDLYALTNQIMGNKEYMFIAYDFETMVQMRKVLDDNATTSTNVKLQHVTNNPDQGMINYYKKRKIELDANCDKISLSDIKAFKDGGVNVGLWTVDDTERVADYIAQKVDYITTNTKFW</sequence>
<dbReference type="SMART" id="SM00635">
    <property type="entry name" value="BID_2"/>
    <property type="match status" value="2"/>
</dbReference>
<name>A0A173SFD5_ANAHA</name>
<dbReference type="Gene3D" id="3.20.20.190">
    <property type="entry name" value="Phosphatidylinositol (PI) phosphodiesterase"/>
    <property type="match status" value="1"/>
</dbReference>
<dbReference type="InterPro" id="IPR008964">
    <property type="entry name" value="Invasin/intimin_cell_adhesion"/>
</dbReference>
<dbReference type="PROSITE" id="PS51704">
    <property type="entry name" value="GP_PDE"/>
    <property type="match status" value="1"/>
</dbReference>
<feature type="domain" description="GP-PDE" evidence="1">
    <location>
        <begin position="212"/>
        <end position="468"/>
    </location>
</feature>
<keyword evidence="3" id="KW-0378">Hydrolase</keyword>
<dbReference type="Proteomes" id="UP000095553">
    <property type="component" value="Unassembled WGS sequence"/>
</dbReference>
<dbReference type="Gene3D" id="2.60.40.1080">
    <property type="match status" value="2"/>
</dbReference>
<dbReference type="RefSeq" id="WP_055072294.1">
    <property type="nucleotide sequence ID" value="NZ_CYXT01000007.1"/>
</dbReference>
<dbReference type="Pfam" id="PF03009">
    <property type="entry name" value="GDPD"/>
    <property type="match status" value="1"/>
</dbReference>
<dbReference type="GO" id="GO:0008889">
    <property type="term" value="F:glycerophosphodiester phosphodiesterase activity"/>
    <property type="evidence" value="ECO:0007669"/>
    <property type="project" value="UniProtKB-EC"/>
</dbReference>
<dbReference type="InterPro" id="IPR003343">
    <property type="entry name" value="Big_2"/>
</dbReference>
<protein>
    <submittedName>
        <fullName evidence="3">Glycerophosphoryl diester phosphodiesterase</fullName>
        <ecNumber evidence="3">3.1.4.46</ecNumber>
    </submittedName>
</protein>
<proteinExistence type="predicted"/>
<dbReference type="PANTHER" id="PTHR46211">
    <property type="entry name" value="GLYCEROPHOSPHORYL DIESTER PHOSPHODIESTERASE"/>
    <property type="match status" value="1"/>
</dbReference>
<accession>A0A173SFD5</accession>
<dbReference type="EC" id="3.1.4.46" evidence="3"/>
<dbReference type="SUPFAM" id="SSF51695">
    <property type="entry name" value="PLC-like phosphodiesterases"/>
    <property type="match status" value="1"/>
</dbReference>
<dbReference type="Proteomes" id="UP000095598">
    <property type="component" value="Unassembled WGS sequence"/>
</dbReference>
<dbReference type="EMBL" id="CYXY01000002">
    <property type="protein sequence ID" value="CUM75058.1"/>
    <property type="molecule type" value="Genomic_DNA"/>
</dbReference>
<dbReference type="AlphaFoldDB" id="A0A173SFD5"/>
<dbReference type="GO" id="GO:0006629">
    <property type="term" value="P:lipid metabolic process"/>
    <property type="evidence" value="ECO:0007669"/>
    <property type="project" value="InterPro"/>
</dbReference>
<dbReference type="Pfam" id="PF02368">
    <property type="entry name" value="Big_2"/>
    <property type="match status" value="2"/>
</dbReference>
<gene>
    <name evidence="3" type="primary">glpQ</name>
    <name evidence="2" type="synonym">glpQ_1</name>
    <name evidence="3" type="ORF">ERS852425_01254</name>
    <name evidence="2" type="ORF">ERS852571_00375</name>
</gene>
<dbReference type="EMBL" id="CYXT01000007">
    <property type="protein sequence ID" value="CUM88940.1"/>
    <property type="molecule type" value="Genomic_DNA"/>
</dbReference>
<evidence type="ECO:0000313" key="2">
    <source>
        <dbReference type="EMBL" id="CUM75058.1"/>
    </source>
</evidence>
<organism evidence="3 5">
    <name type="scientific">Anaerostipes hadrus</name>
    <dbReference type="NCBI Taxonomy" id="649756"/>
    <lineage>
        <taxon>Bacteria</taxon>
        <taxon>Bacillati</taxon>
        <taxon>Bacillota</taxon>
        <taxon>Clostridia</taxon>
        <taxon>Lachnospirales</taxon>
        <taxon>Lachnospiraceae</taxon>
        <taxon>Anaerostipes</taxon>
    </lineage>
</organism>
<dbReference type="InterPro" id="IPR017946">
    <property type="entry name" value="PLC-like_Pdiesterase_TIM-brl"/>
</dbReference>
<reference evidence="4 5" key="1">
    <citation type="submission" date="2015-09" db="EMBL/GenBank/DDBJ databases">
        <authorList>
            <consortium name="Pathogen Informatics"/>
        </authorList>
    </citation>
    <scope>NUCLEOTIDE SEQUENCE [LARGE SCALE GENOMIC DNA]</scope>
    <source>
        <strain evidence="3 5">2789STDY5608868</strain>
        <strain evidence="2 4">2789STDY5834959</strain>
    </source>
</reference>
<dbReference type="PANTHER" id="PTHR46211:SF1">
    <property type="entry name" value="GLYCEROPHOSPHODIESTER PHOSPHODIESTERASE, CYTOPLASMIC"/>
    <property type="match status" value="1"/>
</dbReference>
<evidence type="ECO:0000259" key="1">
    <source>
        <dbReference type="PROSITE" id="PS51704"/>
    </source>
</evidence>